<evidence type="ECO:0000256" key="1">
    <source>
        <dbReference type="SAM" id="MobiDB-lite"/>
    </source>
</evidence>
<protein>
    <submittedName>
        <fullName evidence="2">ATP/maltotriose-dependent transcriptional regulator MalT</fullName>
    </submittedName>
</protein>
<evidence type="ECO:0000313" key="3">
    <source>
        <dbReference type="Proteomes" id="UP000529652"/>
    </source>
</evidence>
<dbReference type="EMBL" id="JACHGM010000003">
    <property type="protein sequence ID" value="MBB5141485.1"/>
    <property type="molecule type" value="Genomic_DNA"/>
</dbReference>
<dbReference type="RefSeq" id="WP_011703817.1">
    <property type="nucleotide sequence ID" value="NZ_CAXOVQ010000003.1"/>
</dbReference>
<organism evidence="2 3">
    <name type="scientific">Borreliella afzelii</name>
    <name type="common">Borrelia afzelii</name>
    <dbReference type="NCBI Taxonomy" id="29518"/>
    <lineage>
        <taxon>Bacteria</taxon>
        <taxon>Pseudomonadati</taxon>
        <taxon>Spirochaetota</taxon>
        <taxon>Spirochaetia</taxon>
        <taxon>Spirochaetales</taxon>
        <taxon>Borreliaceae</taxon>
        <taxon>Borreliella</taxon>
    </lineage>
</organism>
<accession>A0AB34Z303</accession>
<feature type="compositionally biased region" description="Acidic residues" evidence="1">
    <location>
        <begin position="60"/>
        <end position="77"/>
    </location>
</feature>
<evidence type="ECO:0000313" key="2">
    <source>
        <dbReference type="EMBL" id="MBB5141485.1"/>
    </source>
</evidence>
<feature type="region of interest" description="Disordered" evidence="1">
    <location>
        <begin position="40"/>
        <end position="77"/>
    </location>
</feature>
<proteinExistence type="predicted"/>
<name>A0AB34Z303_BORAF</name>
<sequence length="77" mass="8689">MVKKIILISFLIFMMSCSAIGRGVLIDYLLDNMVNELDQEKKDAQNKSSCSKSKTKENANDQEEEEDGDENAAEELE</sequence>
<gene>
    <name evidence="2" type="ORF">HNP63_000906</name>
</gene>
<comment type="caution">
    <text evidence="2">The sequence shown here is derived from an EMBL/GenBank/DDBJ whole genome shotgun (WGS) entry which is preliminary data.</text>
</comment>
<dbReference type="PROSITE" id="PS51257">
    <property type="entry name" value="PROKAR_LIPOPROTEIN"/>
    <property type="match status" value="1"/>
</dbReference>
<dbReference type="AlphaFoldDB" id="A0AB34Z303"/>
<reference evidence="2 3" key="1">
    <citation type="submission" date="2020-08" db="EMBL/GenBank/DDBJ databases">
        <title>Genomic Encyclopedia of Type Strains, Phase IV (KMG-IV): sequencing the most valuable type-strain genomes for metagenomic binning, comparative biology and taxonomic classification.</title>
        <authorList>
            <person name="Goeker M."/>
        </authorList>
    </citation>
    <scope>NUCLEOTIDE SEQUENCE [LARGE SCALE GENOMIC DNA]</scope>
    <source>
        <strain evidence="2 3">DSM 10508</strain>
    </source>
</reference>
<dbReference type="Proteomes" id="UP000529652">
    <property type="component" value="Unassembled WGS sequence"/>
</dbReference>